<gene>
    <name evidence="1" type="ORF">O1R50_18485</name>
</gene>
<dbReference type="RefSeq" id="WP_270111642.1">
    <property type="nucleotide sequence ID" value="NZ_JAPZVP010000015.1"/>
</dbReference>
<sequence length="214" mass="24264">MVYEPDLDILLTDGYRPDWKKRTEVVMERHELTPAVLPTGRLLASDGYPTQDDEPFAVTIPPGTYPMYAWVAVFSKRGKEVDRRCAALELRVRDTPTIDWEMACAEGEKLEDLESEDDFFGFDVESGRATIADYATCEALWRWNFSRYESVFIPDPLPERPVPRYVSAVVDPETGGNLTVVGSGWGDGVYPTFIGRDEHGDITSFVTDFMLFEE</sequence>
<dbReference type="AlphaFoldDB" id="A0A9X3PD90"/>
<dbReference type="InterPro" id="IPR025335">
    <property type="entry name" value="DUF4241"/>
</dbReference>
<accession>A0A9X3PD90</accession>
<name>A0A9X3PD90_9ACTN</name>
<keyword evidence="2" id="KW-1185">Reference proteome</keyword>
<organism evidence="1 2">
    <name type="scientific">Glycomyces luteolus</name>
    <dbReference type="NCBI Taxonomy" id="2670330"/>
    <lineage>
        <taxon>Bacteria</taxon>
        <taxon>Bacillati</taxon>
        <taxon>Actinomycetota</taxon>
        <taxon>Actinomycetes</taxon>
        <taxon>Glycomycetales</taxon>
        <taxon>Glycomycetaceae</taxon>
        <taxon>Glycomyces</taxon>
    </lineage>
</organism>
<dbReference type="EMBL" id="JAPZVP010000015">
    <property type="protein sequence ID" value="MDA1361622.1"/>
    <property type="molecule type" value="Genomic_DNA"/>
</dbReference>
<comment type="caution">
    <text evidence="1">The sequence shown here is derived from an EMBL/GenBank/DDBJ whole genome shotgun (WGS) entry which is preliminary data.</text>
</comment>
<protein>
    <submittedName>
        <fullName evidence="1">DUF4241 domain-containing protein</fullName>
    </submittedName>
</protein>
<dbReference type="Pfam" id="PF14025">
    <property type="entry name" value="DUF4241"/>
    <property type="match status" value="1"/>
</dbReference>
<proteinExistence type="predicted"/>
<dbReference type="Proteomes" id="UP001146067">
    <property type="component" value="Unassembled WGS sequence"/>
</dbReference>
<evidence type="ECO:0000313" key="2">
    <source>
        <dbReference type="Proteomes" id="UP001146067"/>
    </source>
</evidence>
<evidence type="ECO:0000313" key="1">
    <source>
        <dbReference type="EMBL" id="MDA1361622.1"/>
    </source>
</evidence>
<reference evidence="1" key="1">
    <citation type="submission" date="2022-12" db="EMBL/GenBank/DDBJ databases">
        <title>Gycomyces niveus sp.nov.,a novel actinomycete isolated from soil in Shouguan.</title>
        <authorList>
            <person name="Yang X."/>
        </authorList>
    </citation>
    <scope>NUCLEOTIDE SEQUENCE</scope>
    <source>
        <strain evidence="1">NEAU-A15</strain>
    </source>
</reference>